<proteinExistence type="predicted"/>
<dbReference type="Gene3D" id="3.80.10.10">
    <property type="entry name" value="Ribonuclease Inhibitor"/>
    <property type="match status" value="1"/>
</dbReference>
<reference evidence="4 5" key="1">
    <citation type="journal article" date="2016" name="Sci. Rep.">
        <title>Whole genome sequencing identifies a novel species of the genus Capnocytophaga isolated from dog and cat bite wounds in humans.</title>
        <authorList>
            <person name="Zangenah S."/>
            <person name="Abbasi N."/>
            <person name="Andersson A.F."/>
            <person name="Bergman P."/>
        </authorList>
    </citation>
    <scope>NUCLEOTIDE SEQUENCE [LARGE SCALE GENOMIC DNA]</scope>
    <source>
        <strain evidence="4 5">W5</strain>
    </source>
</reference>
<name>A0ABW8QC34_9FLAO</name>
<keyword evidence="3" id="KW-0732">Signal</keyword>
<evidence type="ECO:0000256" key="2">
    <source>
        <dbReference type="ARBA" id="ARBA00022737"/>
    </source>
</evidence>
<keyword evidence="5" id="KW-1185">Reference proteome</keyword>
<accession>A0ABW8QC34</accession>
<evidence type="ECO:0000256" key="1">
    <source>
        <dbReference type="ARBA" id="ARBA00022614"/>
    </source>
</evidence>
<evidence type="ECO:0000313" key="4">
    <source>
        <dbReference type="EMBL" id="MFK8293916.1"/>
    </source>
</evidence>
<evidence type="ECO:0000313" key="5">
    <source>
        <dbReference type="Proteomes" id="UP001622370"/>
    </source>
</evidence>
<dbReference type="Proteomes" id="UP001622370">
    <property type="component" value="Unassembled WGS sequence"/>
</dbReference>
<feature type="chain" id="PRO_5047543198" evidence="3">
    <location>
        <begin position="22"/>
        <end position="352"/>
    </location>
</feature>
<dbReference type="PANTHER" id="PTHR48051">
    <property type="match status" value="1"/>
</dbReference>
<dbReference type="InterPro" id="IPR050216">
    <property type="entry name" value="LRR_domain-containing"/>
</dbReference>
<keyword evidence="1" id="KW-0433">Leucine-rich repeat</keyword>
<comment type="caution">
    <text evidence="4">The sequence shown here is derived from an EMBL/GenBank/DDBJ whole genome shotgun (WGS) entry which is preliminary data.</text>
</comment>
<dbReference type="PANTHER" id="PTHR48051:SF54">
    <property type="entry name" value="LEUCINE-RICH REPEAT-CONTAINING PROTEIN"/>
    <property type="match status" value="1"/>
</dbReference>
<dbReference type="SUPFAM" id="SSF52047">
    <property type="entry name" value="RNI-like"/>
    <property type="match status" value="1"/>
</dbReference>
<dbReference type="RefSeq" id="WP_405231215.1">
    <property type="nucleotide sequence ID" value="NZ_JBJGWC010000023.1"/>
</dbReference>
<dbReference type="EMBL" id="JBJGWJ010000006">
    <property type="protein sequence ID" value="MFK8293916.1"/>
    <property type="molecule type" value="Genomic_DNA"/>
</dbReference>
<sequence length="352" mass="40439">MKRYFLAVTFLLFSISGFAQKKKKQDTALQTPVPKAVEAPEFEIREAGNNQDYEEYPHIVTTAMSSSETINITKTNGETIWLNAFKDLEKINFSELKSLSLEANYSRTKAKLEARFLQEILEKGSQLESLEIRHFEIESFPEIKKPNNVLKKLELKKNELKALPPSISNLVALEDFASYYNPLEELPDTFSQLKNLKTLILGDAEFSVFPKVIFGLNKLSVLHISGNYKGERKIKEIPDLFAQLPELEEFKVTHTLLSALPKSVSTLTKLERADFSYNQFNDFPEVLASNPNLEYVPFSSNPLDWNKFKASIKKIKWSGLFFLNGTGFSKKQYEEIQKMLPKIDVYYDEMND</sequence>
<feature type="signal peptide" evidence="3">
    <location>
        <begin position="1"/>
        <end position="21"/>
    </location>
</feature>
<gene>
    <name evidence="4" type="ORF">ACI76L_08985</name>
</gene>
<evidence type="ECO:0000256" key="3">
    <source>
        <dbReference type="SAM" id="SignalP"/>
    </source>
</evidence>
<organism evidence="4 5">
    <name type="scientific">Capnocytophaga stomatis</name>
    <dbReference type="NCBI Taxonomy" id="1848904"/>
    <lineage>
        <taxon>Bacteria</taxon>
        <taxon>Pseudomonadati</taxon>
        <taxon>Bacteroidota</taxon>
        <taxon>Flavobacteriia</taxon>
        <taxon>Flavobacteriales</taxon>
        <taxon>Flavobacteriaceae</taxon>
        <taxon>Capnocytophaga</taxon>
    </lineage>
</organism>
<protein>
    <submittedName>
        <fullName evidence="4">Leucine-rich repeat domain-containing protein</fullName>
    </submittedName>
</protein>
<dbReference type="InterPro" id="IPR032675">
    <property type="entry name" value="LRR_dom_sf"/>
</dbReference>
<keyword evidence="2" id="KW-0677">Repeat</keyword>